<dbReference type="Pfam" id="PF15644">
    <property type="entry name" value="Gln_amidase"/>
    <property type="match status" value="1"/>
</dbReference>
<dbReference type="EMBL" id="BAABCQ010000154">
    <property type="protein sequence ID" value="GAA4003013.1"/>
    <property type="molecule type" value="Genomic_DNA"/>
</dbReference>
<name>A0ABP7RWE0_9ACTN</name>
<evidence type="ECO:0000313" key="2">
    <source>
        <dbReference type="EMBL" id="GAA4003013.1"/>
    </source>
</evidence>
<feature type="domain" description="Tox-PL" evidence="1">
    <location>
        <begin position="30"/>
        <end position="73"/>
    </location>
</feature>
<proteinExistence type="predicted"/>
<gene>
    <name evidence="2" type="ORF">GCM10022384_57130</name>
</gene>
<keyword evidence="3" id="KW-1185">Reference proteome</keyword>
<accession>A0ABP7RWE0</accession>
<evidence type="ECO:0000259" key="1">
    <source>
        <dbReference type="Pfam" id="PF15644"/>
    </source>
</evidence>
<protein>
    <recommendedName>
        <fullName evidence="1">Tox-PL domain-containing protein</fullName>
    </recommendedName>
</protein>
<comment type="caution">
    <text evidence="2">The sequence shown here is derived from an EMBL/GenBank/DDBJ whole genome shotgun (WGS) entry which is preliminary data.</text>
</comment>
<dbReference type="InterPro" id="IPR028908">
    <property type="entry name" value="Tox-PL_dom"/>
</dbReference>
<dbReference type="Proteomes" id="UP001500034">
    <property type="component" value="Unassembled WGS sequence"/>
</dbReference>
<evidence type="ECO:0000313" key="3">
    <source>
        <dbReference type="Proteomes" id="UP001500034"/>
    </source>
</evidence>
<reference evidence="3" key="1">
    <citation type="journal article" date="2019" name="Int. J. Syst. Evol. Microbiol.">
        <title>The Global Catalogue of Microorganisms (GCM) 10K type strain sequencing project: providing services to taxonomists for standard genome sequencing and annotation.</title>
        <authorList>
            <consortium name="The Broad Institute Genomics Platform"/>
            <consortium name="The Broad Institute Genome Sequencing Center for Infectious Disease"/>
            <person name="Wu L."/>
            <person name="Ma J."/>
        </authorList>
    </citation>
    <scope>NUCLEOTIDE SEQUENCE [LARGE SCALE GENOMIC DNA]</scope>
    <source>
        <strain evidence="3">JCM 17027</strain>
    </source>
</reference>
<sequence length="88" mass="9284">MGNLRFGPGGGGVARGYGGIPCKTPITEQLNETKNAGNGARGIAMGQKGRRAHVFNVVNIKGDVVFLDGQSGHADLSTWRNFSLLRTD</sequence>
<organism evidence="2 3">
    <name type="scientific">Streptomyces marokkonensis</name>
    <dbReference type="NCBI Taxonomy" id="324855"/>
    <lineage>
        <taxon>Bacteria</taxon>
        <taxon>Bacillati</taxon>
        <taxon>Actinomycetota</taxon>
        <taxon>Actinomycetes</taxon>
        <taxon>Kitasatosporales</taxon>
        <taxon>Streptomycetaceae</taxon>
        <taxon>Streptomyces</taxon>
    </lineage>
</organism>